<reference evidence="2 3" key="1">
    <citation type="submission" date="2018-09" db="EMBL/GenBank/DDBJ databases">
        <title>Murine metabolic-syndrome-specific gut microbial biobank.</title>
        <authorList>
            <person name="Liu C."/>
        </authorList>
    </citation>
    <scope>NUCLEOTIDE SEQUENCE [LARGE SCALE GENOMIC DNA]</scope>
    <source>
        <strain evidence="2 3">0.1X-D8-26</strain>
    </source>
</reference>
<comment type="caution">
    <text evidence="2">The sequence shown here is derived from an EMBL/GenBank/DDBJ whole genome shotgun (WGS) entry which is preliminary data.</text>
</comment>
<dbReference type="SUPFAM" id="SSF81301">
    <property type="entry name" value="Nucleotidyltransferase"/>
    <property type="match status" value="1"/>
</dbReference>
<protein>
    <submittedName>
        <fullName evidence="2">Nucleotidyltransferase domain-containing protein</fullName>
    </submittedName>
</protein>
<dbReference type="PANTHER" id="PTHR33933:SF1">
    <property type="entry name" value="PROTEIN ADENYLYLTRANSFERASE MNTA-RELATED"/>
    <property type="match status" value="1"/>
</dbReference>
<gene>
    <name evidence="2" type="ORF">D7Y07_02805</name>
</gene>
<dbReference type="Gene3D" id="3.30.460.10">
    <property type="entry name" value="Beta Polymerase, domain 2"/>
    <property type="match status" value="1"/>
</dbReference>
<dbReference type="CDD" id="cd05403">
    <property type="entry name" value="NT_KNTase_like"/>
    <property type="match status" value="1"/>
</dbReference>
<evidence type="ECO:0000259" key="1">
    <source>
        <dbReference type="Pfam" id="PF01909"/>
    </source>
</evidence>
<dbReference type="InterPro" id="IPR043519">
    <property type="entry name" value="NT_sf"/>
</dbReference>
<evidence type="ECO:0000313" key="2">
    <source>
        <dbReference type="EMBL" id="RLT81546.1"/>
    </source>
</evidence>
<name>A0A3L8ABK7_9BACE</name>
<dbReference type="GO" id="GO:0016779">
    <property type="term" value="F:nucleotidyltransferase activity"/>
    <property type="evidence" value="ECO:0007669"/>
    <property type="project" value="InterPro"/>
</dbReference>
<dbReference type="Pfam" id="PF01909">
    <property type="entry name" value="NTP_transf_2"/>
    <property type="match status" value="1"/>
</dbReference>
<dbReference type="RefSeq" id="WP_121765189.1">
    <property type="nucleotide sequence ID" value="NZ_CAMRBV010000001.1"/>
</dbReference>
<dbReference type="STRING" id="1235814.GCA_000613385_04225"/>
<evidence type="ECO:0000313" key="3">
    <source>
        <dbReference type="Proteomes" id="UP000267159"/>
    </source>
</evidence>
<dbReference type="InterPro" id="IPR002934">
    <property type="entry name" value="Polymerase_NTP_transf_dom"/>
</dbReference>
<feature type="domain" description="Polymerase nucleotidyl transferase" evidence="1">
    <location>
        <begin position="8"/>
        <end position="73"/>
    </location>
</feature>
<dbReference type="InterPro" id="IPR052548">
    <property type="entry name" value="Type_VII_TA_antitoxin"/>
</dbReference>
<organism evidence="2 3">
    <name type="scientific">Bacteroides acidifaciens</name>
    <dbReference type="NCBI Taxonomy" id="85831"/>
    <lineage>
        <taxon>Bacteria</taxon>
        <taxon>Pseudomonadati</taxon>
        <taxon>Bacteroidota</taxon>
        <taxon>Bacteroidia</taxon>
        <taxon>Bacteroidales</taxon>
        <taxon>Bacteroidaceae</taxon>
        <taxon>Bacteroides</taxon>
    </lineage>
</organism>
<accession>A0A3L8ABK7</accession>
<sequence length="104" mass="12122">MRRNEIVDMIRNTLRQVAPNSQTILYGSEARGDARPDSDIDLLILVDEPQLTPEREQEIIRPLYELEVKFGVIISPMIMLRKLWENRPFQTPFSLNVMNEGIIL</sequence>
<dbReference type="Proteomes" id="UP000267159">
    <property type="component" value="Unassembled WGS sequence"/>
</dbReference>
<proteinExistence type="predicted"/>
<dbReference type="PANTHER" id="PTHR33933">
    <property type="entry name" value="NUCLEOTIDYLTRANSFERASE"/>
    <property type="match status" value="1"/>
</dbReference>
<dbReference type="EMBL" id="RAZM01000004">
    <property type="protein sequence ID" value="RLT81546.1"/>
    <property type="molecule type" value="Genomic_DNA"/>
</dbReference>
<dbReference type="AlphaFoldDB" id="A0A3L8ABK7"/>
<keyword evidence="2" id="KW-0808">Transferase</keyword>